<keyword evidence="1" id="KW-0472">Membrane</keyword>
<reference evidence="2" key="1">
    <citation type="journal article" date="2018" name="Antonie Van Leeuwenhoek">
        <title>Proteinivorax hydrogeniformans sp. nov., an anaerobic, haloalkaliphilic bacterium fermenting proteinaceous compounds with high hydrogen production.</title>
        <authorList>
            <person name="Boltyanskaya Y."/>
            <person name="Detkova E."/>
            <person name="Pimenov N."/>
            <person name="Kevbrin V."/>
        </authorList>
    </citation>
    <scope>NUCLEOTIDE SEQUENCE</scope>
    <source>
        <strain evidence="2">Z-710</strain>
    </source>
</reference>
<name>A0AAU8HR22_9FIRM</name>
<keyword evidence="1" id="KW-0812">Transmembrane</keyword>
<dbReference type="AlphaFoldDB" id="A0AAU8HR22"/>
<dbReference type="RefSeq" id="WP_353892525.1">
    <property type="nucleotide sequence ID" value="NZ_CP159485.1"/>
</dbReference>
<feature type="transmembrane region" description="Helical" evidence="1">
    <location>
        <begin position="12"/>
        <end position="33"/>
    </location>
</feature>
<protein>
    <submittedName>
        <fullName evidence="2">Type II secretion system protein</fullName>
    </submittedName>
</protein>
<keyword evidence="1" id="KW-1133">Transmembrane helix</keyword>
<sequence length="156" mass="17723">MIKGFDDINNKGFSLPMVLMVIMVLSILLASVFSLTQSNTKQIVAQENNLRAYYLARSGIEIAYAAMMDEHEPYGQKIHRLIKYNDEIEHIGLKLPPNDPIGSVDIKVYYDEAAKEVIIESKANLIDAYGTSKLSLHIKYDENNPGDFTKTRWVRN</sequence>
<dbReference type="EMBL" id="CP159485">
    <property type="protein sequence ID" value="XCI27948.1"/>
    <property type="molecule type" value="Genomic_DNA"/>
</dbReference>
<evidence type="ECO:0000313" key="2">
    <source>
        <dbReference type="EMBL" id="XCI27948.1"/>
    </source>
</evidence>
<gene>
    <name evidence="2" type="ORF">PRVXH_001877</name>
</gene>
<evidence type="ECO:0000256" key="1">
    <source>
        <dbReference type="SAM" id="Phobius"/>
    </source>
</evidence>
<proteinExistence type="predicted"/>
<organism evidence="2">
    <name type="scientific">Proteinivorax hydrogeniformans</name>
    <dbReference type="NCBI Taxonomy" id="1826727"/>
    <lineage>
        <taxon>Bacteria</taxon>
        <taxon>Bacillati</taxon>
        <taxon>Bacillota</taxon>
        <taxon>Clostridia</taxon>
        <taxon>Eubacteriales</taxon>
        <taxon>Proteinivoracaceae</taxon>
        <taxon>Proteinivorax</taxon>
    </lineage>
</organism>
<accession>A0AAU8HR22</accession>
<reference evidence="2" key="2">
    <citation type="submission" date="2024-06" db="EMBL/GenBank/DDBJ databases">
        <authorList>
            <person name="Petrova K.O."/>
            <person name="Toshchakov S.V."/>
            <person name="Boltjanskaja Y.V."/>
            <person name="Kevbrin V.V."/>
        </authorList>
    </citation>
    <scope>NUCLEOTIDE SEQUENCE</scope>
    <source>
        <strain evidence="2">Z-710</strain>
    </source>
</reference>